<evidence type="ECO:0000313" key="10">
    <source>
        <dbReference type="Proteomes" id="UP000008963"/>
    </source>
</evidence>
<dbReference type="KEGG" id="bmx:BMS_1764"/>
<dbReference type="GO" id="GO:0008324">
    <property type="term" value="F:monoatomic cation transmembrane transporter activity"/>
    <property type="evidence" value="ECO:0007669"/>
    <property type="project" value="InterPro"/>
</dbReference>
<accession>E1X1S9</accession>
<dbReference type="SUPFAM" id="SSF82693">
    <property type="entry name" value="Multidrug efflux transporter AcrB pore domain, PN1, PN2, PC1 and PC2 subdomains"/>
    <property type="match status" value="2"/>
</dbReference>
<comment type="subcellular location">
    <subcellularLocation>
        <location evidence="1">Cell membrane</location>
        <topology evidence="1">Multi-pass membrane protein</topology>
    </subcellularLocation>
</comment>
<evidence type="ECO:0000256" key="2">
    <source>
        <dbReference type="ARBA" id="ARBA00010942"/>
    </source>
</evidence>
<keyword evidence="10" id="KW-1185">Reference proteome</keyword>
<evidence type="ECO:0000256" key="3">
    <source>
        <dbReference type="ARBA" id="ARBA00022448"/>
    </source>
</evidence>
<keyword evidence="6 8" id="KW-1133">Transmembrane helix</keyword>
<dbReference type="Gene3D" id="3.30.2090.10">
    <property type="entry name" value="Multidrug efflux transporter AcrB TolC docking domain, DN and DC subdomains"/>
    <property type="match status" value="2"/>
</dbReference>
<dbReference type="PRINTS" id="PR00702">
    <property type="entry name" value="ACRIFLAVINRP"/>
</dbReference>
<keyword evidence="3" id="KW-0813">Transport</keyword>
<feature type="transmembrane region" description="Helical" evidence="8">
    <location>
        <begin position="366"/>
        <end position="385"/>
    </location>
</feature>
<gene>
    <name evidence="9" type="ordered locus">BMS_1764</name>
</gene>
<evidence type="ECO:0000256" key="8">
    <source>
        <dbReference type="SAM" id="Phobius"/>
    </source>
</evidence>
<dbReference type="SUPFAM" id="SSF82866">
    <property type="entry name" value="Multidrug efflux transporter AcrB transmembrane domain"/>
    <property type="match status" value="2"/>
</dbReference>
<feature type="transmembrane region" description="Helical" evidence="8">
    <location>
        <begin position="894"/>
        <end position="914"/>
    </location>
</feature>
<dbReference type="STRING" id="862908.BMS_1764"/>
<dbReference type="EMBL" id="FQ312005">
    <property type="protein sequence ID" value="CBW26589.1"/>
    <property type="molecule type" value="Genomic_DNA"/>
</dbReference>
<organism evidence="9 10">
    <name type="scientific">Halobacteriovorax marinus (strain ATCC BAA-682 / DSM 15412 / SJ)</name>
    <name type="common">Bacteriovorax marinus</name>
    <dbReference type="NCBI Taxonomy" id="862908"/>
    <lineage>
        <taxon>Bacteria</taxon>
        <taxon>Pseudomonadati</taxon>
        <taxon>Bdellovibrionota</taxon>
        <taxon>Bacteriovoracia</taxon>
        <taxon>Bacteriovoracales</taxon>
        <taxon>Halobacteriovoraceae</taxon>
        <taxon>Halobacteriovorax</taxon>
    </lineage>
</organism>
<dbReference type="Gene3D" id="3.30.70.1440">
    <property type="entry name" value="Multidrug efflux transporter AcrB pore domain"/>
    <property type="match status" value="1"/>
</dbReference>
<dbReference type="SUPFAM" id="SSF82714">
    <property type="entry name" value="Multidrug efflux transporter AcrB TolC docking domain, DN and DC subdomains"/>
    <property type="match status" value="2"/>
</dbReference>
<dbReference type="OrthoDB" id="9176633at2"/>
<protein>
    <submittedName>
        <fullName evidence="9">Cation efflux system protein</fullName>
    </submittedName>
</protein>
<proteinExistence type="inferred from homology"/>
<dbReference type="Gene3D" id="3.30.70.1320">
    <property type="entry name" value="Multidrug efflux transporter AcrB pore domain like"/>
    <property type="match status" value="1"/>
</dbReference>
<evidence type="ECO:0000256" key="6">
    <source>
        <dbReference type="ARBA" id="ARBA00022989"/>
    </source>
</evidence>
<feature type="transmembrane region" description="Helical" evidence="8">
    <location>
        <begin position="475"/>
        <end position="501"/>
    </location>
</feature>
<reference evidence="10" key="1">
    <citation type="journal article" date="2013" name="ISME J.">
        <title>A small predatory core genome in the divergent marine Bacteriovorax marinus SJ and the terrestrial Bdellovibrio bacteriovorus.</title>
        <authorList>
            <person name="Crossman L.C."/>
            <person name="Chen H."/>
            <person name="Cerdeno-Tarraga A.M."/>
            <person name="Brooks K."/>
            <person name="Quail M.A."/>
            <person name="Pineiro S.A."/>
            <person name="Hobley L."/>
            <person name="Sockett R.E."/>
            <person name="Bentley S.D."/>
            <person name="Parkhill J."/>
            <person name="Williams H.N."/>
            <person name="Stine O.C."/>
        </authorList>
    </citation>
    <scope>NUCLEOTIDE SEQUENCE [LARGE SCALE GENOMIC DNA]</scope>
    <source>
        <strain evidence="10">ATCC BAA-682 / DSM 15412 / SJ</strain>
    </source>
</reference>
<sequence>MIQNLIEFSIRKRAIVVILFCFVALLSVFSLKTARIDAIPDIGENQQIVFTEWAGRSPKDIEEQVTYPLSVIMQGLPGVKSIRATSAFGFSIVYIIFKDDVDFYWSRSRVLSKISIATKELPPGVTPKMGPDATGLGQVFWYTLENTPDNPHPKSLVELRSLQDFFVKYSLQSVSGVSEVASIGGFVKEYQIDVDPNKLMAFDIHFSALIKAIQESNIDVGAEVIEDGDREFIVRGKGFFKSIGDIENVVVSVRNKTPIRVSDLASVQTGPSFRRGALDKNGSEAVGGVVTMRFGENPKEVIDNVKKKIAIVEQGLPRGVRLVPFYDRTEVIERTIGTVYSALAQEIIITIIVILIFLLHFKSSILVTLTLPFGVGISFILMKVLGIDSNVMSLSGLVIAIGSMVDMGIIMTENIYSSLAQRKGNISQAERVEIIVKSAREVGPAILTAVLTTIVTFLPVFALSGSEGKLFGPLAWAKTLAMFGSVVVAIILVPALSAFFLKGELKEIKKNIVSSFIVRTYKPILNWTLSNRLKFLILPLVLLLVGGYSYTQIGKEFMPSLNEGEILYMPVTTPDVSMTKARELLAYTDRELIKHPLVSDAIGKLGRASTAIDPAPVAMFETIVKLKPKEEWPSGVSIYDIMNELDSKLQVPGLVNAWLFPIENRIAMISTGIKTQIGIKIFGDDLKVLESLAAKIGKEIEKVEGSYGIYAEKISGKPYIEFDIDRVAASRYGINTGTINKILQTAVGGMSIGQFFEGRERYPIRVRYKKELRDRIDELKKVLVPSPLGQHVPLSELAKINIVTGPAMIQSENGMLRSLVLLNVQGRDLIGFVEEAKELVSKNIELPHGYSIVWAGQYENQVRSNNRLLILIPFALLINIFLIYLGIKNLRNAAIVFSAVPVAFAGGLILLWVGGFNSSVAVWVGFIALFGIAVDDGVVMMTYLQEAIKKNCPSNWSELKECIVHAGTRRIRPLVMTTTTTVIALLPIMWSTSTGSEVMKPMAIPTLGGMLVEFITLFIVPVVFSYFEQRRIQNLR</sequence>
<evidence type="ECO:0000256" key="1">
    <source>
        <dbReference type="ARBA" id="ARBA00004651"/>
    </source>
</evidence>
<dbReference type="RefSeq" id="WP_014244370.1">
    <property type="nucleotide sequence ID" value="NC_016620.1"/>
</dbReference>
<evidence type="ECO:0000256" key="5">
    <source>
        <dbReference type="ARBA" id="ARBA00022692"/>
    </source>
</evidence>
<name>E1X1S9_HALMS</name>
<dbReference type="PANTHER" id="PTHR32063">
    <property type="match status" value="1"/>
</dbReference>
<evidence type="ECO:0000256" key="4">
    <source>
        <dbReference type="ARBA" id="ARBA00022475"/>
    </source>
</evidence>
<dbReference type="AlphaFoldDB" id="E1X1S9"/>
<dbReference type="InterPro" id="IPR004763">
    <property type="entry name" value="CusA-like"/>
</dbReference>
<dbReference type="Gene3D" id="1.20.1640.10">
    <property type="entry name" value="Multidrug efflux transporter AcrB transmembrane domain"/>
    <property type="match status" value="2"/>
</dbReference>
<dbReference type="HOGENOM" id="CLU_002755_1_2_7"/>
<evidence type="ECO:0000256" key="7">
    <source>
        <dbReference type="ARBA" id="ARBA00023136"/>
    </source>
</evidence>
<dbReference type="GO" id="GO:0042910">
    <property type="term" value="F:xenobiotic transmembrane transporter activity"/>
    <property type="evidence" value="ECO:0007669"/>
    <property type="project" value="TreeGrafter"/>
</dbReference>
<feature type="transmembrane region" description="Helical" evidence="8">
    <location>
        <begin position="533"/>
        <end position="551"/>
    </location>
</feature>
<dbReference type="Pfam" id="PF00873">
    <property type="entry name" value="ACR_tran"/>
    <property type="match status" value="1"/>
</dbReference>
<comment type="similarity">
    <text evidence="2">Belongs to the resistance-nodulation-cell division (RND) (TC 2.A.6) family.</text>
</comment>
<dbReference type="InterPro" id="IPR027463">
    <property type="entry name" value="AcrB_DN_DC_subdom"/>
</dbReference>
<feature type="transmembrane region" description="Helical" evidence="8">
    <location>
        <begin position="868"/>
        <end position="887"/>
    </location>
</feature>
<feature type="transmembrane region" description="Helical" evidence="8">
    <location>
        <begin position="339"/>
        <end position="359"/>
    </location>
</feature>
<dbReference type="Gene3D" id="3.30.70.1430">
    <property type="entry name" value="Multidrug efflux transporter AcrB pore domain"/>
    <property type="match status" value="2"/>
</dbReference>
<feature type="transmembrane region" description="Helical" evidence="8">
    <location>
        <begin position="920"/>
        <end position="944"/>
    </location>
</feature>
<feature type="transmembrane region" description="Helical" evidence="8">
    <location>
        <begin position="391"/>
        <end position="412"/>
    </location>
</feature>
<feature type="transmembrane region" description="Helical" evidence="8">
    <location>
        <begin position="445"/>
        <end position="463"/>
    </location>
</feature>
<keyword evidence="7 8" id="KW-0472">Membrane</keyword>
<keyword evidence="5 8" id="KW-0812">Transmembrane</keyword>
<dbReference type="Proteomes" id="UP000008963">
    <property type="component" value="Chromosome"/>
</dbReference>
<dbReference type="InterPro" id="IPR001036">
    <property type="entry name" value="Acrflvin-R"/>
</dbReference>
<dbReference type="eggNOG" id="COG3696">
    <property type="taxonomic scope" value="Bacteria"/>
</dbReference>
<dbReference type="NCBIfam" id="TIGR00914">
    <property type="entry name" value="2A0601"/>
    <property type="match status" value="1"/>
</dbReference>
<evidence type="ECO:0000313" key="9">
    <source>
        <dbReference type="EMBL" id="CBW26589.1"/>
    </source>
</evidence>
<feature type="transmembrane region" description="Helical" evidence="8">
    <location>
        <begin position="1002"/>
        <end position="1027"/>
    </location>
</feature>
<feature type="transmembrane region" description="Helical" evidence="8">
    <location>
        <begin position="973"/>
        <end position="990"/>
    </location>
</feature>
<dbReference type="PANTHER" id="PTHR32063:SF19">
    <property type="entry name" value="CATION EFFLUX SYSTEM PROTEIN CUSA"/>
    <property type="match status" value="1"/>
</dbReference>
<dbReference type="PATRIC" id="fig|862908.3.peg.1674"/>
<dbReference type="GO" id="GO:0005886">
    <property type="term" value="C:plasma membrane"/>
    <property type="evidence" value="ECO:0007669"/>
    <property type="project" value="UniProtKB-SubCell"/>
</dbReference>
<keyword evidence="4" id="KW-1003">Cell membrane</keyword>